<evidence type="ECO:0000256" key="3">
    <source>
        <dbReference type="ARBA" id="ARBA00022989"/>
    </source>
</evidence>
<feature type="transmembrane region" description="Helical" evidence="5">
    <location>
        <begin position="163"/>
        <end position="185"/>
    </location>
</feature>
<keyword evidence="4 5" id="KW-0472">Membrane</keyword>
<evidence type="ECO:0000256" key="4">
    <source>
        <dbReference type="ARBA" id="ARBA00023136"/>
    </source>
</evidence>
<dbReference type="OrthoDB" id="298344at2759"/>
<protein>
    <recommendedName>
        <fullName evidence="6">MARVEL domain-containing protein</fullName>
    </recommendedName>
</protein>
<evidence type="ECO:0000256" key="1">
    <source>
        <dbReference type="ARBA" id="ARBA00004141"/>
    </source>
</evidence>
<dbReference type="Pfam" id="PF01284">
    <property type="entry name" value="MARVEL"/>
    <property type="match status" value="1"/>
</dbReference>
<feature type="transmembrane region" description="Helical" evidence="5">
    <location>
        <begin position="122"/>
        <end position="143"/>
    </location>
</feature>
<dbReference type="Proteomes" id="UP000319731">
    <property type="component" value="Unassembled WGS sequence"/>
</dbReference>
<dbReference type="RefSeq" id="XP_031022110.1">
    <property type="nucleotide sequence ID" value="XM_031171932.1"/>
</dbReference>
<name>A0A507BKY3_9FUNG</name>
<evidence type="ECO:0000259" key="6">
    <source>
        <dbReference type="Pfam" id="PF01284"/>
    </source>
</evidence>
<proteinExistence type="predicted"/>
<keyword evidence="3 5" id="KW-1133">Transmembrane helix</keyword>
<dbReference type="AlphaFoldDB" id="A0A507BKY3"/>
<accession>A0A507BKY3</accession>
<comment type="subcellular location">
    <subcellularLocation>
        <location evidence="1">Membrane</location>
        <topology evidence="1">Multi-pass membrane protein</topology>
    </subcellularLocation>
</comment>
<evidence type="ECO:0000313" key="7">
    <source>
        <dbReference type="EMBL" id="TPX30447.1"/>
    </source>
</evidence>
<organism evidence="7 8">
    <name type="scientific">Synchytrium microbalum</name>
    <dbReference type="NCBI Taxonomy" id="1806994"/>
    <lineage>
        <taxon>Eukaryota</taxon>
        <taxon>Fungi</taxon>
        <taxon>Fungi incertae sedis</taxon>
        <taxon>Chytridiomycota</taxon>
        <taxon>Chytridiomycota incertae sedis</taxon>
        <taxon>Chytridiomycetes</taxon>
        <taxon>Synchytriales</taxon>
        <taxon>Synchytriaceae</taxon>
        <taxon>Synchytrium</taxon>
    </lineage>
</organism>
<evidence type="ECO:0000313" key="8">
    <source>
        <dbReference type="Proteomes" id="UP000319731"/>
    </source>
</evidence>
<evidence type="ECO:0000256" key="5">
    <source>
        <dbReference type="SAM" id="Phobius"/>
    </source>
</evidence>
<dbReference type="EMBL" id="QEAO01000070">
    <property type="protein sequence ID" value="TPX30447.1"/>
    <property type="molecule type" value="Genomic_DNA"/>
</dbReference>
<comment type="caution">
    <text evidence="7">The sequence shown here is derived from an EMBL/GenBank/DDBJ whole genome shotgun (WGS) entry which is preliminary data.</text>
</comment>
<sequence>MPSSLGSAFGFGGRTKAALPRDHNSSTRLNQFALGGGQDFDTKNFKVNKWTRFSARGFELFLSVILMAMLGRTPATLSNSNDVSGITSAMFAVSAISLIAASAGIVLYMVPFFMHSWTTRRVLIVEMSIDAIMSGLFVCGFIAAAVKTCQPGTSSCDAMNWDIVFMCAVGAAYLISLGLDAYSLLKGLFPKSFNDEIQLFGARRASVGRY</sequence>
<feature type="domain" description="MARVEL" evidence="6">
    <location>
        <begin position="53"/>
        <end position="178"/>
    </location>
</feature>
<feature type="transmembrane region" description="Helical" evidence="5">
    <location>
        <begin position="53"/>
        <end position="70"/>
    </location>
</feature>
<keyword evidence="8" id="KW-1185">Reference proteome</keyword>
<feature type="transmembrane region" description="Helical" evidence="5">
    <location>
        <begin position="90"/>
        <end position="110"/>
    </location>
</feature>
<evidence type="ECO:0000256" key="2">
    <source>
        <dbReference type="ARBA" id="ARBA00022692"/>
    </source>
</evidence>
<reference evidence="7 8" key="1">
    <citation type="journal article" date="2019" name="Sci. Rep.">
        <title>Comparative genomics of chytrid fungi reveal insights into the obligate biotrophic and pathogenic lifestyle of Synchytrium endobioticum.</title>
        <authorList>
            <person name="van de Vossenberg B.T.L.H."/>
            <person name="Warris S."/>
            <person name="Nguyen H.D.T."/>
            <person name="van Gent-Pelzer M.P.E."/>
            <person name="Joly D.L."/>
            <person name="van de Geest H.C."/>
            <person name="Bonants P.J.M."/>
            <person name="Smith D.S."/>
            <person name="Levesque C.A."/>
            <person name="van der Lee T.A.J."/>
        </authorList>
    </citation>
    <scope>NUCLEOTIDE SEQUENCE [LARGE SCALE GENOMIC DNA]</scope>
    <source>
        <strain evidence="7 8">JEL517</strain>
    </source>
</reference>
<dbReference type="InterPro" id="IPR008253">
    <property type="entry name" value="Marvel"/>
</dbReference>
<keyword evidence="2 5" id="KW-0812">Transmembrane</keyword>
<dbReference type="GO" id="GO:0016020">
    <property type="term" value="C:membrane"/>
    <property type="evidence" value="ECO:0007669"/>
    <property type="project" value="UniProtKB-SubCell"/>
</dbReference>
<gene>
    <name evidence="7" type="ORF">SmJEL517_g06006</name>
</gene>
<dbReference type="GeneID" id="42007229"/>